<dbReference type="GO" id="GO:0045944">
    <property type="term" value="P:positive regulation of transcription by RNA polymerase II"/>
    <property type="evidence" value="ECO:0007669"/>
    <property type="project" value="TreeGrafter"/>
</dbReference>
<dbReference type="Proteomes" id="UP000664132">
    <property type="component" value="Unassembled WGS sequence"/>
</dbReference>
<evidence type="ECO:0000256" key="2">
    <source>
        <dbReference type="ARBA" id="ARBA00023242"/>
    </source>
</evidence>
<dbReference type="EMBL" id="JAFJYH010000213">
    <property type="protein sequence ID" value="KAG4415669.1"/>
    <property type="molecule type" value="Genomic_DNA"/>
</dbReference>
<organism evidence="3 4">
    <name type="scientific">Cadophora malorum</name>
    <dbReference type="NCBI Taxonomy" id="108018"/>
    <lineage>
        <taxon>Eukaryota</taxon>
        <taxon>Fungi</taxon>
        <taxon>Dikarya</taxon>
        <taxon>Ascomycota</taxon>
        <taxon>Pezizomycotina</taxon>
        <taxon>Leotiomycetes</taxon>
        <taxon>Helotiales</taxon>
        <taxon>Ploettnerulaceae</taxon>
        <taxon>Cadophora</taxon>
    </lineage>
</organism>
<gene>
    <name evidence="3" type="ORF">IFR04_011174</name>
</gene>
<dbReference type="PANTHER" id="PTHR37534">
    <property type="entry name" value="TRANSCRIPTIONAL ACTIVATOR PROTEIN UGA3"/>
    <property type="match status" value="1"/>
</dbReference>
<evidence type="ECO:0000313" key="3">
    <source>
        <dbReference type="EMBL" id="KAG4415669.1"/>
    </source>
</evidence>
<evidence type="ECO:0000256" key="1">
    <source>
        <dbReference type="ARBA" id="ARBA00004123"/>
    </source>
</evidence>
<dbReference type="InterPro" id="IPR021858">
    <property type="entry name" value="Fun_TF"/>
</dbReference>
<accession>A0A8H7T5R8</accession>
<keyword evidence="2" id="KW-0539">Nucleus</keyword>
<name>A0A8H7T5R8_9HELO</name>
<dbReference type="PANTHER" id="PTHR37534:SF49">
    <property type="entry name" value="LYSINE BIOSYNTHESIS REGULATORY PROTEIN LYS14"/>
    <property type="match status" value="1"/>
</dbReference>
<protein>
    <recommendedName>
        <fullName evidence="5">Zn(2)-C6 fungal-type domain-containing protein</fullName>
    </recommendedName>
</protein>
<dbReference type="GO" id="GO:0003700">
    <property type="term" value="F:DNA-binding transcription factor activity"/>
    <property type="evidence" value="ECO:0007669"/>
    <property type="project" value="TreeGrafter"/>
</dbReference>
<proteinExistence type="predicted"/>
<sequence length="265" mass="28826">MPSCKKCISRDLACHGYGVILNWDWGVASRGKLAGQTVPAVQHASCSPVQVTDKSPCPSFESLNKYHDIEPNLPSFTTVSAPLDDAKGQSHPRSRSLYGISVYQPSADNFLAAVSSFNTGILRDNTARHLFHHYGKTIAATMAWVDTPENQWRSTMIPLALQSTPLLLSMLAFAAEHPSSVTLPSCSSLKEDLTKRAHNYRDSALTLLASDLRSTTLISDSLDSIDRGISRKETINPVLASMLMLCNMETIRPGMFISPSAAFAA</sequence>
<dbReference type="OrthoDB" id="3251668at2759"/>
<dbReference type="GO" id="GO:0005634">
    <property type="term" value="C:nucleus"/>
    <property type="evidence" value="ECO:0007669"/>
    <property type="project" value="UniProtKB-SubCell"/>
</dbReference>
<dbReference type="AlphaFoldDB" id="A0A8H7T5R8"/>
<reference evidence="3" key="1">
    <citation type="submission" date="2021-02" db="EMBL/GenBank/DDBJ databases">
        <title>Genome sequence Cadophora malorum strain M34.</title>
        <authorList>
            <person name="Stefanovic E."/>
            <person name="Vu D."/>
            <person name="Scully C."/>
            <person name="Dijksterhuis J."/>
            <person name="Roader J."/>
            <person name="Houbraken J."/>
        </authorList>
    </citation>
    <scope>NUCLEOTIDE SEQUENCE</scope>
    <source>
        <strain evidence="3">M34</strain>
    </source>
</reference>
<evidence type="ECO:0008006" key="5">
    <source>
        <dbReference type="Google" id="ProtNLM"/>
    </source>
</evidence>
<dbReference type="GO" id="GO:0000976">
    <property type="term" value="F:transcription cis-regulatory region binding"/>
    <property type="evidence" value="ECO:0007669"/>
    <property type="project" value="TreeGrafter"/>
</dbReference>
<comment type="subcellular location">
    <subcellularLocation>
        <location evidence="1">Nucleus</location>
    </subcellularLocation>
</comment>
<evidence type="ECO:0000313" key="4">
    <source>
        <dbReference type="Proteomes" id="UP000664132"/>
    </source>
</evidence>
<comment type="caution">
    <text evidence="3">The sequence shown here is derived from an EMBL/GenBank/DDBJ whole genome shotgun (WGS) entry which is preliminary data.</text>
</comment>
<keyword evidence="4" id="KW-1185">Reference proteome</keyword>
<dbReference type="Pfam" id="PF11951">
    <property type="entry name" value="Fungal_trans_2"/>
    <property type="match status" value="1"/>
</dbReference>